<evidence type="ECO:0000313" key="2">
    <source>
        <dbReference type="Proteomes" id="UP000318521"/>
    </source>
</evidence>
<dbReference type="EMBL" id="VLXZ01000004">
    <property type="protein sequence ID" value="TSB46884.1"/>
    <property type="molecule type" value="Genomic_DNA"/>
</dbReference>
<name>A0A553ZZL4_9BACI</name>
<dbReference type="PANTHER" id="PTHR37507">
    <property type="entry name" value="SPORULATION PROTEIN YDCC"/>
    <property type="match status" value="1"/>
</dbReference>
<keyword evidence="2" id="KW-1185">Reference proteome</keyword>
<sequence length="350" mass="40513">MKRLIAIGLGSVLLSGCFQEMKAEDVLYEVFENGGSKDVSYTINMTSTDLDGAKTDMHEWYDGNGQSKRITYKNDEIIYEDVTNNDVSMTKDYENEVVTNNDYYGEERDAIGYVSPFEQVEELVRYYSGSFKAEVVGEETLLGRETTHLRLEVRPERDIGMISEINLWFDNKTWVVLKEQIKDGDRDFTREATSFELVNDFPDGTFEIENEEGFSEESFIDLFKPEPVTLKEASEQYQSDFLTFDESFIYDSGFIRPDPDIDNSYVLNLTFTDDRGEVFLYIEPEWRLVEIEGLEKKTEVRGQEALMVDETSLLTFNWQENGLQYFVEFTGDYSSEVAEEILSNMTFTSK</sequence>
<dbReference type="Gene3D" id="2.50.20.10">
    <property type="entry name" value="Lipoprotein localisation LolA/LolB/LppX"/>
    <property type="match status" value="1"/>
</dbReference>
<dbReference type="AlphaFoldDB" id="A0A553ZZL4"/>
<evidence type="ECO:0000313" key="1">
    <source>
        <dbReference type="EMBL" id="TSB46884.1"/>
    </source>
</evidence>
<dbReference type="Proteomes" id="UP000318521">
    <property type="component" value="Unassembled WGS sequence"/>
</dbReference>
<organism evidence="1 2">
    <name type="scientific">Alkalicoccobacillus porphyridii</name>
    <dbReference type="NCBI Taxonomy" id="2597270"/>
    <lineage>
        <taxon>Bacteria</taxon>
        <taxon>Bacillati</taxon>
        <taxon>Bacillota</taxon>
        <taxon>Bacilli</taxon>
        <taxon>Bacillales</taxon>
        <taxon>Bacillaceae</taxon>
        <taxon>Alkalicoccobacillus</taxon>
    </lineage>
</organism>
<reference evidence="1 2" key="1">
    <citation type="submission" date="2019-07" db="EMBL/GenBank/DDBJ databases">
        <authorList>
            <person name="Park Y.J."/>
            <person name="Jeong S.E."/>
            <person name="Jung H.S."/>
        </authorList>
    </citation>
    <scope>NUCLEOTIDE SEQUENCE [LARGE SCALE GENOMIC DNA]</scope>
    <source>
        <strain evidence="2">P16(2019)</strain>
    </source>
</reference>
<protein>
    <submittedName>
        <fullName evidence="1">Outer membrane lipoprotein carrier protein LolA</fullName>
    </submittedName>
</protein>
<proteinExistence type="predicted"/>
<dbReference type="PANTHER" id="PTHR37507:SF2">
    <property type="entry name" value="SPORULATION PROTEIN YDCC"/>
    <property type="match status" value="1"/>
</dbReference>
<dbReference type="RefSeq" id="WP_143848114.1">
    <property type="nucleotide sequence ID" value="NZ_VLXZ01000004.1"/>
</dbReference>
<dbReference type="PROSITE" id="PS51257">
    <property type="entry name" value="PROKAR_LIPOPROTEIN"/>
    <property type="match status" value="1"/>
</dbReference>
<keyword evidence="1" id="KW-0449">Lipoprotein</keyword>
<accession>A0A553ZZL4</accession>
<dbReference type="OrthoDB" id="2389132at2"/>
<dbReference type="InterPro" id="IPR052944">
    <property type="entry name" value="Sporulation_related"/>
</dbReference>
<comment type="caution">
    <text evidence="1">The sequence shown here is derived from an EMBL/GenBank/DDBJ whole genome shotgun (WGS) entry which is preliminary data.</text>
</comment>
<gene>
    <name evidence="1" type="ORF">FN960_07635</name>
</gene>